<protein>
    <submittedName>
        <fullName evidence="1">Uncharacterized protein</fullName>
    </submittedName>
</protein>
<dbReference type="Proteomes" id="UP000536179">
    <property type="component" value="Unassembled WGS sequence"/>
</dbReference>
<name>A0A7W5DZV3_9BACT</name>
<evidence type="ECO:0000313" key="2">
    <source>
        <dbReference type="Proteomes" id="UP000536179"/>
    </source>
</evidence>
<sequence length="369" mass="41698">MSANEALEEIYGDAFSYVEKLEQTAGHDQLPRPPEADELLSLYADDAREIVDELIVLSGSDQPIWEPTPLASIGTRDPILHLHIAITKCLSRVFVDALHRNDTERALAVLKVLAHLASNHEDPPRVSREGLRDTAETTLQKRIAASLQHDVWSEQELERLMQLLAPSGQADSRWKAVLRHQIFDMSVIGTSGFDLRRGGGSRYRWWYSVAPSRRREQVLTLSQMIATDCDGTSDFLFAIDAIEHEANLPNGIGGLDVLLQRPFLGADPLRTQKMASPSVLSKRLVQAENDHRFVRCGVAVRLFQKRFSRWPGGIDELQKVDLPFAERLTYAGTLFEWWASDPPRLSNSQRRIYGPLDGKNDLLWIEFEP</sequence>
<dbReference type="AlphaFoldDB" id="A0A7W5DZV3"/>
<accession>A0A7W5DZV3</accession>
<comment type="caution">
    <text evidence="1">The sequence shown here is derived from an EMBL/GenBank/DDBJ whole genome shotgun (WGS) entry which is preliminary data.</text>
</comment>
<organism evidence="1 2">
    <name type="scientific">Aporhodopirellula rubra</name>
    <dbReference type="NCBI Taxonomy" id="980271"/>
    <lineage>
        <taxon>Bacteria</taxon>
        <taxon>Pseudomonadati</taxon>
        <taxon>Planctomycetota</taxon>
        <taxon>Planctomycetia</taxon>
        <taxon>Pirellulales</taxon>
        <taxon>Pirellulaceae</taxon>
        <taxon>Aporhodopirellula</taxon>
    </lineage>
</organism>
<dbReference type="RefSeq" id="WP_184305865.1">
    <property type="nucleotide sequence ID" value="NZ_JACHXU010000011.1"/>
</dbReference>
<dbReference type="EMBL" id="JACHXU010000011">
    <property type="protein sequence ID" value="MBB3207530.1"/>
    <property type="molecule type" value="Genomic_DNA"/>
</dbReference>
<reference evidence="1 2" key="1">
    <citation type="submission" date="2020-08" db="EMBL/GenBank/DDBJ databases">
        <title>Genomic Encyclopedia of Type Strains, Phase III (KMG-III): the genomes of soil and plant-associated and newly described type strains.</title>
        <authorList>
            <person name="Whitman W."/>
        </authorList>
    </citation>
    <scope>NUCLEOTIDE SEQUENCE [LARGE SCALE GENOMIC DNA]</scope>
    <source>
        <strain evidence="1 2">CECT 8075</strain>
    </source>
</reference>
<gene>
    <name evidence="1" type="ORF">FHS27_003355</name>
</gene>
<evidence type="ECO:0000313" key="1">
    <source>
        <dbReference type="EMBL" id="MBB3207530.1"/>
    </source>
</evidence>
<proteinExistence type="predicted"/>
<keyword evidence="2" id="KW-1185">Reference proteome</keyword>